<accession>A0A517TWH6</accession>
<name>A0A517TWH6_9BACT</name>
<protein>
    <submittedName>
        <fullName evidence="1">Uncharacterized protein</fullName>
    </submittedName>
</protein>
<proteinExistence type="predicted"/>
<gene>
    <name evidence="1" type="ORF">I41_19100</name>
</gene>
<reference evidence="1 2" key="1">
    <citation type="submission" date="2019-02" db="EMBL/GenBank/DDBJ databases">
        <title>Deep-cultivation of Planctomycetes and their phenomic and genomic characterization uncovers novel biology.</title>
        <authorList>
            <person name="Wiegand S."/>
            <person name="Jogler M."/>
            <person name="Boedeker C."/>
            <person name="Pinto D."/>
            <person name="Vollmers J."/>
            <person name="Rivas-Marin E."/>
            <person name="Kohn T."/>
            <person name="Peeters S.H."/>
            <person name="Heuer A."/>
            <person name="Rast P."/>
            <person name="Oberbeckmann S."/>
            <person name="Bunk B."/>
            <person name="Jeske O."/>
            <person name="Meyerdierks A."/>
            <person name="Storesund J.E."/>
            <person name="Kallscheuer N."/>
            <person name="Luecker S."/>
            <person name="Lage O.M."/>
            <person name="Pohl T."/>
            <person name="Merkel B.J."/>
            <person name="Hornburger P."/>
            <person name="Mueller R.-W."/>
            <person name="Bruemmer F."/>
            <person name="Labrenz M."/>
            <person name="Spormann A.M."/>
            <person name="Op den Camp H."/>
            <person name="Overmann J."/>
            <person name="Amann R."/>
            <person name="Jetten M.S.M."/>
            <person name="Mascher T."/>
            <person name="Medema M.H."/>
            <person name="Devos D.P."/>
            <person name="Kaster A.-K."/>
            <person name="Ovreas L."/>
            <person name="Rohde M."/>
            <person name="Galperin M.Y."/>
            <person name="Jogler C."/>
        </authorList>
    </citation>
    <scope>NUCLEOTIDE SEQUENCE [LARGE SCALE GENOMIC DNA]</scope>
    <source>
        <strain evidence="1 2">I41</strain>
    </source>
</reference>
<evidence type="ECO:0000313" key="2">
    <source>
        <dbReference type="Proteomes" id="UP000317909"/>
    </source>
</evidence>
<dbReference type="Proteomes" id="UP000317909">
    <property type="component" value="Chromosome"/>
</dbReference>
<keyword evidence="2" id="KW-1185">Reference proteome</keyword>
<sequence length="68" mass="7002">MDFPLRFVPASAFLRTALEYQKWHVVGPPTGGAGFGGTIGELTTISFASAGIGGANLVGRALGCGFTW</sequence>
<dbReference type="EMBL" id="CP036339">
    <property type="protein sequence ID" value="QDT72728.1"/>
    <property type="molecule type" value="Genomic_DNA"/>
</dbReference>
<dbReference type="RefSeq" id="WP_145432266.1">
    <property type="nucleotide sequence ID" value="NZ_CP036339.1"/>
</dbReference>
<evidence type="ECO:0000313" key="1">
    <source>
        <dbReference type="EMBL" id="QDT72728.1"/>
    </source>
</evidence>
<organism evidence="1 2">
    <name type="scientific">Lacipirellula limnantheis</name>
    <dbReference type="NCBI Taxonomy" id="2528024"/>
    <lineage>
        <taxon>Bacteria</taxon>
        <taxon>Pseudomonadati</taxon>
        <taxon>Planctomycetota</taxon>
        <taxon>Planctomycetia</taxon>
        <taxon>Pirellulales</taxon>
        <taxon>Lacipirellulaceae</taxon>
        <taxon>Lacipirellula</taxon>
    </lineage>
</organism>
<dbReference type="AlphaFoldDB" id="A0A517TWH6"/>
<dbReference type="KEGG" id="llh:I41_19100"/>